<name>A0A0E9NJF5_SAICN</name>
<feature type="compositionally biased region" description="Pro residues" evidence="1">
    <location>
        <begin position="1"/>
        <end position="12"/>
    </location>
</feature>
<evidence type="ECO:0000313" key="3">
    <source>
        <dbReference type="Proteomes" id="UP000033140"/>
    </source>
</evidence>
<reference evidence="2 3" key="1">
    <citation type="journal article" date="2011" name="J. Gen. Appl. Microbiol.">
        <title>Draft genome sequencing of the enigmatic yeast Saitoella complicata.</title>
        <authorList>
            <person name="Nishida H."/>
            <person name="Hamamoto M."/>
            <person name="Sugiyama J."/>
        </authorList>
    </citation>
    <scope>NUCLEOTIDE SEQUENCE [LARGE SCALE GENOMIC DNA]</scope>
    <source>
        <strain evidence="2 3">NRRL Y-17804</strain>
    </source>
</reference>
<reference evidence="2 3" key="2">
    <citation type="journal article" date="2014" name="J. Gen. Appl. Microbiol.">
        <title>The early diverging ascomycetous budding yeast Saitoella complicata has three histone deacetylases belonging to the Clr6, Hos2, and Rpd3 lineages.</title>
        <authorList>
            <person name="Nishida H."/>
            <person name="Matsumoto T."/>
            <person name="Kondo S."/>
            <person name="Hamamoto M."/>
            <person name="Yoshikawa H."/>
        </authorList>
    </citation>
    <scope>NUCLEOTIDE SEQUENCE [LARGE SCALE GENOMIC DNA]</scope>
    <source>
        <strain evidence="2 3">NRRL Y-17804</strain>
    </source>
</reference>
<sequence length="161" mass="17733">MTTLSPPFPPNPHITLSHSKPECLPKPHTRQLRTNTHPMHNNTTRHYNMPNTRSPRLHPHPQIAAGHTRAEAVAGIAFEEGIGLEGGSPGVGSRRLVEGGSRIVGGIGVGCRTMSETLPWLDMLLNRELTDQRSKGLWCVCVVLLLDRFAIAWRGSRLSLK</sequence>
<comment type="caution">
    <text evidence="2">The sequence shown here is derived from an EMBL/GenBank/DDBJ whole genome shotgun (WGS) entry which is preliminary data.</text>
</comment>
<evidence type="ECO:0000256" key="1">
    <source>
        <dbReference type="SAM" id="MobiDB-lite"/>
    </source>
</evidence>
<gene>
    <name evidence="2" type="ORF">G7K_4137-t1</name>
</gene>
<feature type="compositionally biased region" description="Polar residues" evidence="1">
    <location>
        <begin position="32"/>
        <end position="54"/>
    </location>
</feature>
<keyword evidence="3" id="KW-1185">Reference proteome</keyword>
<evidence type="ECO:0000313" key="2">
    <source>
        <dbReference type="EMBL" id="GAO50002.1"/>
    </source>
</evidence>
<dbReference type="EMBL" id="BACD03000028">
    <property type="protein sequence ID" value="GAO50002.1"/>
    <property type="molecule type" value="Genomic_DNA"/>
</dbReference>
<proteinExistence type="predicted"/>
<dbReference type="Proteomes" id="UP000033140">
    <property type="component" value="Unassembled WGS sequence"/>
</dbReference>
<protein>
    <submittedName>
        <fullName evidence="2">Uncharacterized protein</fullName>
    </submittedName>
</protein>
<feature type="region of interest" description="Disordered" evidence="1">
    <location>
        <begin position="1"/>
        <end position="54"/>
    </location>
</feature>
<accession>A0A0E9NJF5</accession>
<dbReference type="AlphaFoldDB" id="A0A0E9NJF5"/>
<organism evidence="2 3">
    <name type="scientific">Saitoella complicata (strain BCRC 22490 / CBS 7301 / JCM 7358 / NBRC 10748 / NRRL Y-17804)</name>
    <dbReference type="NCBI Taxonomy" id="698492"/>
    <lineage>
        <taxon>Eukaryota</taxon>
        <taxon>Fungi</taxon>
        <taxon>Dikarya</taxon>
        <taxon>Ascomycota</taxon>
        <taxon>Taphrinomycotina</taxon>
        <taxon>Taphrinomycotina incertae sedis</taxon>
        <taxon>Saitoella</taxon>
    </lineage>
</organism>
<reference evidence="2 3" key="3">
    <citation type="journal article" date="2015" name="Genome Announc.">
        <title>Draft Genome Sequence of the Archiascomycetous Yeast Saitoella complicata.</title>
        <authorList>
            <person name="Yamauchi K."/>
            <person name="Kondo S."/>
            <person name="Hamamoto M."/>
            <person name="Takahashi Y."/>
            <person name="Ogura Y."/>
            <person name="Hayashi T."/>
            <person name="Nishida H."/>
        </authorList>
    </citation>
    <scope>NUCLEOTIDE SEQUENCE [LARGE SCALE GENOMIC DNA]</scope>
    <source>
        <strain evidence="2 3">NRRL Y-17804</strain>
    </source>
</reference>